<evidence type="ECO:0000259" key="2">
    <source>
        <dbReference type="Pfam" id="PF00586"/>
    </source>
</evidence>
<dbReference type="PANTHER" id="PTHR30303:SF0">
    <property type="entry name" value="CARBAMOYL DEHYDRATASE HYPE"/>
    <property type="match status" value="1"/>
</dbReference>
<name>A0A0M4TUE3_9NOSO</name>
<evidence type="ECO:0000313" key="4">
    <source>
        <dbReference type="EMBL" id="ALF53219.1"/>
    </source>
</evidence>
<dbReference type="Gene3D" id="3.90.650.10">
    <property type="entry name" value="PurM-like C-terminal domain"/>
    <property type="match status" value="1"/>
</dbReference>
<evidence type="ECO:0000259" key="3">
    <source>
        <dbReference type="Pfam" id="PF02769"/>
    </source>
</evidence>
<feature type="domain" description="PurM-like C-terminal" evidence="3">
    <location>
        <begin position="193"/>
        <end position="344"/>
    </location>
</feature>
<dbReference type="SUPFAM" id="SSF56042">
    <property type="entry name" value="PurM C-terminal domain-like"/>
    <property type="match status" value="1"/>
</dbReference>
<dbReference type="PANTHER" id="PTHR30303">
    <property type="entry name" value="HYDROGENASE ISOENZYMES FORMATION PROTEIN HYPE"/>
    <property type="match status" value="1"/>
</dbReference>
<feature type="domain" description="PurM-like N-terminal" evidence="2">
    <location>
        <begin position="75"/>
        <end position="181"/>
    </location>
</feature>
<dbReference type="PIRSF" id="PIRSF005644">
    <property type="entry name" value="Hdrgns_mtr_HypE"/>
    <property type="match status" value="1"/>
</dbReference>
<dbReference type="InterPro" id="IPR036676">
    <property type="entry name" value="PurM-like_C_sf"/>
</dbReference>
<dbReference type="InterPro" id="IPR016188">
    <property type="entry name" value="PurM-like_N"/>
</dbReference>
<dbReference type="GO" id="GO:0051604">
    <property type="term" value="P:protein maturation"/>
    <property type="evidence" value="ECO:0007669"/>
    <property type="project" value="TreeGrafter"/>
</dbReference>
<dbReference type="SUPFAM" id="SSF55326">
    <property type="entry name" value="PurM N-terminal domain-like"/>
    <property type="match status" value="1"/>
</dbReference>
<accession>A0A0M4TUE3</accession>
<dbReference type="Gene3D" id="3.30.1330.10">
    <property type="entry name" value="PurM-like, N-terminal domain"/>
    <property type="match status" value="1"/>
</dbReference>
<sequence>MDLSSSNQLQNPLLQKIAQAKRRQSKVRDSHINLAHGSGGKAMRDLIDDVFIQSFDNPILSQLEDQASFNLANLLQQGDRLAFTTDSYVVDPLFFPGSDIGELAINGTINDLAVSGAKPLYLTCSVILEEGLPLETLRRVVASMQAAAKNAGVQIVTGDTKVVHRGAADKLFINTAGIGVIPIGVNISAHNIQPGDAIIINGELGNHGTAILIARGELALETDINSDCQPLHTLVETILKVCPEIHAMRDATRGGLATVLNEFALTSNVGIRLHEDSIPIREEVKGVCEILGLDPLYLANEGKLVVVVKHDYADKVLAAMKTHPAGKDACIVGEVIASPPGVVFLKTVFGAERIVDMLVGDQLPRIC</sequence>
<gene>
    <name evidence="4" type="ORF">ACX27_10775</name>
</gene>
<evidence type="ECO:0000313" key="5">
    <source>
        <dbReference type="Proteomes" id="UP000062645"/>
    </source>
</evidence>
<organism evidence="4 5">
    <name type="scientific">Nostoc piscinale CENA21</name>
    <dbReference type="NCBI Taxonomy" id="224013"/>
    <lineage>
        <taxon>Bacteria</taxon>
        <taxon>Bacillati</taxon>
        <taxon>Cyanobacteriota</taxon>
        <taxon>Cyanophyceae</taxon>
        <taxon>Nostocales</taxon>
        <taxon>Nostocaceae</taxon>
        <taxon>Nostoc</taxon>
    </lineage>
</organism>
<dbReference type="STRING" id="224013.ACX27_10775"/>
<dbReference type="RefSeq" id="WP_062291954.1">
    <property type="nucleotide sequence ID" value="NZ_CP012036.1"/>
</dbReference>
<dbReference type="FunFam" id="3.30.1330.10:FF:000015">
    <property type="entry name" value="Hydrogenase expression/formation protein HypE"/>
    <property type="match status" value="1"/>
</dbReference>
<proteinExistence type="inferred from homology"/>
<dbReference type="InterPro" id="IPR036921">
    <property type="entry name" value="PurM-like_N_sf"/>
</dbReference>
<dbReference type="NCBIfam" id="TIGR02124">
    <property type="entry name" value="hypE"/>
    <property type="match status" value="1"/>
</dbReference>
<dbReference type="KEGG" id="npz:ACX27_10775"/>
<protein>
    <submittedName>
        <fullName evidence="4">Hydrogenase</fullName>
    </submittedName>
</protein>
<dbReference type="OrthoDB" id="9801934at2"/>
<dbReference type="Pfam" id="PF00586">
    <property type="entry name" value="AIRS"/>
    <property type="match status" value="1"/>
</dbReference>
<dbReference type="InterPro" id="IPR011854">
    <property type="entry name" value="HypE"/>
</dbReference>
<dbReference type="Proteomes" id="UP000062645">
    <property type="component" value="Chromosome"/>
</dbReference>
<comment type="similarity">
    <text evidence="1">Belongs to the HypE family.</text>
</comment>
<dbReference type="AlphaFoldDB" id="A0A0M4TUE3"/>
<dbReference type="CDD" id="cd02197">
    <property type="entry name" value="HypE"/>
    <property type="match status" value="1"/>
</dbReference>
<dbReference type="InterPro" id="IPR010918">
    <property type="entry name" value="PurM-like_C_dom"/>
</dbReference>
<dbReference type="EMBL" id="CP012036">
    <property type="protein sequence ID" value="ALF53219.1"/>
    <property type="molecule type" value="Genomic_DNA"/>
</dbReference>
<evidence type="ECO:0000256" key="1">
    <source>
        <dbReference type="ARBA" id="ARBA00006243"/>
    </source>
</evidence>
<keyword evidence="5" id="KW-1185">Reference proteome</keyword>
<reference evidence="4 5" key="2">
    <citation type="journal article" date="2016" name="Genome Announc.">
        <title>Draft Genome Sequence of the N2-Fixing Cyanobacterium Nostoc piscinale CENA21, Isolated from the Brazilian Amazon Floodplain.</title>
        <authorList>
            <person name="Leao T."/>
            <person name="Guimaraes P.I."/>
            <person name="de Melo A.G."/>
            <person name="Ramos R.T."/>
            <person name="Leao P.N."/>
            <person name="Silva A."/>
            <person name="Fiore M.F."/>
            <person name="Schneider M.P."/>
        </authorList>
    </citation>
    <scope>NUCLEOTIDE SEQUENCE [LARGE SCALE GENOMIC DNA]</scope>
    <source>
        <strain evidence="4 5">CENA21</strain>
    </source>
</reference>
<reference evidence="5" key="1">
    <citation type="submission" date="2015-07" db="EMBL/GenBank/DDBJ databases">
        <title>Genome Of Nitrogen-Fixing Cyanobacterium Nostoc piscinale CENA21 From Solimoes/Amazon River Floodplain Sediments And Comparative Genomics To Uncover Biosynthetic Natural Products Potential.</title>
        <authorList>
            <person name="Leao T.F."/>
            <person name="Leao P.N."/>
            <person name="Guimaraes P.I."/>
            <person name="de Melo A.G.C."/>
            <person name="Ramos R.T.J."/>
            <person name="Silva A."/>
            <person name="Fiore M.F."/>
            <person name="Schneider M.P.C."/>
        </authorList>
    </citation>
    <scope>NUCLEOTIDE SEQUENCE [LARGE SCALE GENOMIC DNA]</scope>
    <source>
        <strain evidence="5">CENA21</strain>
    </source>
</reference>
<dbReference type="Pfam" id="PF02769">
    <property type="entry name" value="AIRS_C"/>
    <property type="match status" value="1"/>
</dbReference>
<dbReference type="PATRIC" id="fig|224013.5.peg.2605"/>